<gene>
    <name evidence="1" type="ORF">Vsou_24090</name>
</gene>
<protein>
    <submittedName>
        <fullName evidence="1">Uncharacterized protein</fullName>
    </submittedName>
</protein>
<organism evidence="1 2">
    <name type="scientific">Vulcanisaeta souniana JCM 11219</name>
    <dbReference type="NCBI Taxonomy" id="1293586"/>
    <lineage>
        <taxon>Archaea</taxon>
        <taxon>Thermoproteota</taxon>
        <taxon>Thermoprotei</taxon>
        <taxon>Thermoproteales</taxon>
        <taxon>Thermoproteaceae</taxon>
        <taxon>Vulcanisaeta</taxon>
    </lineage>
</organism>
<keyword evidence="2" id="KW-1185">Reference proteome</keyword>
<accession>A0ABN6SW91</accession>
<evidence type="ECO:0000313" key="2">
    <source>
        <dbReference type="Proteomes" id="UP001060771"/>
    </source>
</evidence>
<dbReference type="EMBL" id="AP026830">
    <property type="protein sequence ID" value="BDR93316.1"/>
    <property type="molecule type" value="Genomic_DNA"/>
</dbReference>
<evidence type="ECO:0000313" key="1">
    <source>
        <dbReference type="EMBL" id="BDR93316.1"/>
    </source>
</evidence>
<proteinExistence type="predicted"/>
<reference evidence="2" key="1">
    <citation type="submission" date="2022-09" db="EMBL/GenBank/DDBJ databases">
        <title>Complete genome sequence of Vulcanisaeta souniana.</title>
        <authorList>
            <person name="Kato S."/>
            <person name="Itoh T."/>
            <person name="Ohkuma M."/>
        </authorList>
    </citation>
    <scope>NUCLEOTIDE SEQUENCE [LARGE SCALE GENOMIC DNA]</scope>
    <source>
        <strain evidence="2">JCM 11219</strain>
    </source>
</reference>
<dbReference type="Proteomes" id="UP001060771">
    <property type="component" value="Chromosome"/>
</dbReference>
<name>A0ABN6SW91_9CREN</name>
<sequence>MVSESVVNIAFMENDKVEVEFNNVENPRNLMNKIENIVKA</sequence>